<evidence type="ECO:0000256" key="3">
    <source>
        <dbReference type="ARBA" id="ARBA00022729"/>
    </source>
</evidence>
<feature type="chain" id="PRO_5018755098" evidence="8">
    <location>
        <begin position="26"/>
        <end position="345"/>
    </location>
</feature>
<dbReference type="AlphaFoldDB" id="A0A2P6Q4K6"/>
<evidence type="ECO:0000256" key="5">
    <source>
        <dbReference type="ARBA" id="ARBA00022807"/>
    </source>
</evidence>
<dbReference type="EC" id="3.4.22.33" evidence="11"/>
<dbReference type="EMBL" id="PDCK01000043">
    <property type="protein sequence ID" value="PRQ29115.1"/>
    <property type="molecule type" value="Genomic_DNA"/>
</dbReference>
<dbReference type="InterPro" id="IPR038765">
    <property type="entry name" value="Papain-like_cys_pep_sf"/>
</dbReference>
<comment type="caution">
    <text evidence="11">The sequence shown here is derived from an EMBL/GenBank/DDBJ whole genome shotgun (WGS) entry which is preliminary data.</text>
</comment>
<dbReference type="InterPro" id="IPR025660">
    <property type="entry name" value="Pept_his_AS"/>
</dbReference>
<dbReference type="Proteomes" id="UP000238479">
    <property type="component" value="Chromosome 5"/>
</dbReference>
<dbReference type="Gene3D" id="3.90.70.10">
    <property type="entry name" value="Cysteine proteinases"/>
    <property type="match status" value="1"/>
</dbReference>
<keyword evidence="4 11" id="KW-0378">Hydrolase</keyword>
<evidence type="ECO:0000313" key="12">
    <source>
        <dbReference type="Proteomes" id="UP000238479"/>
    </source>
</evidence>
<sequence length="345" mass="38422">MDFKRNHVISAIFIILGTLASQATSRALSESSIAEKHEQWMAKHGRIYDDSAEKERRFAIFRKNVEFVEKFNKEGNKTYKLSINKFSDMTNEEFMRHHTGYKMSTSSNTSTSFKSNYFQYQSLAATDIPTSMDWREQQAVTGIKDQGRCGACWAFTVVAAVEGLTKIKTGKLISLSEQQLVDCTQQNNGCSGGSLESAYEYVIQNRGIAREDTYQYQSTDMGTCDANKESEHAAQITGYEQVPSRSENDLLKAVSMQPVSVSIAAYGTEFQHYGSGVFSGDCGTHVDHAVTAIGYGTTEDGTPYWLLKNSWGEQWGESGYMRILRNSDAPEGMCGLAMNAFYPTA</sequence>
<dbReference type="GO" id="GO:0006508">
    <property type="term" value="P:proteolysis"/>
    <property type="evidence" value="ECO:0007669"/>
    <property type="project" value="UniProtKB-KW"/>
</dbReference>
<keyword evidence="6" id="KW-1015">Disulfide bond</keyword>
<dbReference type="PRINTS" id="PR00705">
    <property type="entry name" value="PAPAIN"/>
</dbReference>
<dbReference type="GO" id="GO:0008234">
    <property type="term" value="F:cysteine-type peptidase activity"/>
    <property type="evidence" value="ECO:0007669"/>
    <property type="project" value="UniProtKB-KW"/>
</dbReference>
<dbReference type="InterPro" id="IPR039417">
    <property type="entry name" value="Peptidase_C1A_papain-like"/>
</dbReference>
<dbReference type="SMART" id="SM00645">
    <property type="entry name" value="Pept_C1"/>
    <property type="match status" value="1"/>
</dbReference>
<dbReference type="InterPro" id="IPR000668">
    <property type="entry name" value="Peptidase_C1A_C"/>
</dbReference>
<feature type="domain" description="Peptidase C1A papain C-terminal" evidence="9">
    <location>
        <begin position="128"/>
        <end position="344"/>
    </location>
</feature>
<feature type="signal peptide" evidence="8">
    <location>
        <begin position="1"/>
        <end position="25"/>
    </location>
</feature>
<gene>
    <name evidence="11" type="ORF">RchiOBHm_Chr5g0010391</name>
</gene>
<dbReference type="SUPFAM" id="SSF54001">
    <property type="entry name" value="Cysteine proteinases"/>
    <property type="match status" value="1"/>
</dbReference>
<evidence type="ECO:0000313" key="11">
    <source>
        <dbReference type="EMBL" id="PRQ29115.1"/>
    </source>
</evidence>
<evidence type="ECO:0000256" key="2">
    <source>
        <dbReference type="ARBA" id="ARBA00022670"/>
    </source>
</evidence>
<reference evidence="11 12" key="1">
    <citation type="journal article" date="2018" name="Nat. Genet.">
        <title>The Rosa genome provides new insights in the design of modern roses.</title>
        <authorList>
            <person name="Bendahmane M."/>
        </authorList>
    </citation>
    <scope>NUCLEOTIDE SEQUENCE [LARGE SCALE GENOMIC DNA]</scope>
    <source>
        <strain evidence="12">cv. Old Blush</strain>
    </source>
</reference>
<dbReference type="OMA" id="DNMAEIV"/>
<dbReference type="Pfam" id="PF08246">
    <property type="entry name" value="Inhibitor_I29"/>
    <property type="match status" value="1"/>
</dbReference>
<dbReference type="PROSITE" id="PS00640">
    <property type="entry name" value="THIOL_PROTEASE_ASN"/>
    <property type="match status" value="1"/>
</dbReference>
<dbReference type="PROSITE" id="PS00139">
    <property type="entry name" value="THIOL_PROTEASE_CYS"/>
    <property type="match status" value="1"/>
</dbReference>
<dbReference type="OrthoDB" id="10253408at2759"/>
<dbReference type="SMART" id="SM00848">
    <property type="entry name" value="Inhibitor_I29"/>
    <property type="match status" value="1"/>
</dbReference>
<dbReference type="CDD" id="cd02248">
    <property type="entry name" value="Peptidase_C1A"/>
    <property type="match status" value="1"/>
</dbReference>
<dbReference type="PANTHER" id="PTHR12411">
    <property type="entry name" value="CYSTEINE PROTEASE FAMILY C1-RELATED"/>
    <property type="match status" value="1"/>
</dbReference>
<proteinExistence type="inferred from homology"/>
<accession>A0A2P6Q4K6</accession>
<evidence type="ECO:0000256" key="4">
    <source>
        <dbReference type="ARBA" id="ARBA00022801"/>
    </source>
</evidence>
<evidence type="ECO:0000256" key="7">
    <source>
        <dbReference type="ARBA" id="ARBA00023180"/>
    </source>
</evidence>
<evidence type="ECO:0000256" key="1">
    <source>
        <dbReference type="ARBA" id="ARBA00008455"/>
    </source>
</evidence>
<dbReference type="InterPro" id="IPR013128">
    <property type="entry name" value="Peptidase_C1A"/>
</dbReference>
<dbReference type="InterPro" id="IPR000169">
    <property type="entry name" value="Pept_cys_AS"/>
</dbReference>
<protein>
    <submittedName>
        <fullName evidence="11">Putative fruit bromelain</fullName>
        <ecNumber evidence="11">3.4.22.33</ecNumber>
    </submittedName>
</protein>
<keyword evidence="3 8" id="KW-0732">Signal</keyword>
<evidence type="ECO:0000256" key="6">
    <source>
        <dbReference type="ARBA" id="ARBA00023157"/>
    </source>
</evidence>
<evidence type="ECO:0000259" key="10">
    <source>
        <dbReference type="SMART" id="SM00848"/>
    </source>
</evidence>
<dbReference type="InterPro" id="IPR013201">
    <property type="entry name" value="Prot_inhib_I29"/>
</dbReference>
<organism evidence="11 12">
    <name type="scientific">Rosa chinensis</name>
    <name type="common">China rose</name>
    <dbReference type="NCBI Taxonomy" id="74649"/>
    <lineage>
        <taxon>Eukaryota</taxon>
        <taxon>Viridiplantae</taxon>
        <taxon>Streptophyta</taxon>
        <taxon>Embryophyta</taxon>
        <taxon>Tracheophyta</taxon>
        <taxon>Spermatophyta</taxon>
        <taxon>Magnoliopsida</taxon>
        <taxon>eudicotyledons</taxon>
        <taxon>Gunneridae</taxon>
        <taxon>Pentapetalae</taxon>
        <taxon>rosids</taxon>
        <taxon>fabids</taxon>
        <taxon>Rosales</taxon>
        <taxon>Rosaceae</taxon>
        <taxon>Rosoideae</taxon>
        <taxon>Rosoideae incertae sedis</taxon>
        <taxon>Rosa</taxon>
    </lineage>
</organism>
<feature type="domain" description="Cathepsin propeptide inhibitor" evidence="10">
    <location>
        <begin position="37"/>
        <end position="94"/>
    </location>
</feature>
<name>A0A2P6Q4K6_ROSCH</name>
<dbReference type="FunFam" id="3.90.70.10:FF:000067">
    <property type="entry name" value="Senescence-specific cysteine protease"/>
    <property type="match status" value="1"/>
</dbReference>
<keyword evidence="12" id="KW-1185">Reference proteome</keyword>
<keyword evidence="7" id="KW-0325">Glycoprotein</keyword>
<dbReference type="InterPro" id="IPR025661">
    <property type="entry name" value="Pept_asp_AS"/>
</dbReference>
<evidence type="ECO:0000256" key="8">
    <source>
        <dbReference type="SAM" id="SignalP"/>
    </source>
</evidence>
<dbReference type="PROSITE" id="PS00639">
    <property type="entry name" value="THIOL_PROTEASE_HIS"/>
    <property type="match status" value="1"/>
</dbReference>
<dbReference type="Pfam" id="PF00112">
    <property type="entry name" value="Peptidase_C1"/>
    <property type="match status" value="1"/>
</dbReference>
<keyword evidence="5" id="KW-0788">Thiol protease</keyword>
<dbReference type="STRING" id="74649.A0A2P6Q4K6"/>
<keyword evidence="2" id="KW-0645">Protease</keyword>
<evidence type="ECO:0000259" key="9">
    <source>
        <dbReference type="SMART" id="SM00645"/>
    </source>
</evidence>
<comment type="similarity">
    <text evidence="1">Belongs to the peptidase C1 family.</text>
</comment>
<dbReference type="Gramene" id="PRQ29115">
    <property type="protein sequence ID" value="PRQ29115"/>
    <property type="gene ID" value="RchiOBHm_Chr5g0010391"/>
</dbReference>